<reference evidence="2 3" key="1">
    <citation type="submission" date="2006-07" db="EMBL/GenBank/DDBJ databases">
        <title>Annotation of the draft genome assembly of Chlorobium ferroxidans DSM 13031.</title>
        <authorList>
            <consortium name="US DOE Joint Genome Institute (JGI-ORNL)"/>
            <person name="Larimer F."/>
            <person name="Land M."/>
            <person name="Hauser L."/>
        </authorList>
    </citation>
    <scope>NUCLEOTIDE SEQUENCE [LARGE SCALE GENOMIC DNA]</scope>
    <source>
        <strain evidence="2 3">DSM 13031</strain>
    </source>
</reference>
<proteinExistence type="predicted"/>
<evidence type="ECO:0000313" key="3">
    <source>
        <dbReference type="Proteomes" id="UP000004162"/>
    </source>
</evidence>
<accession>Q0YPM9</accession>
<sequence>MSISHLNRQGKHTQSGNQQFSSSAMQKEENMQLIFKQWLSGIRADFWLPKEKLIGEFIAKNKIPALEKISNAVLEEHTRDLAGVLKPVGAKITIDKIKNWPGGLKTPTCTTKVISMYLMMHSGKNSQRHSWRS</sequence>
<comment type="caution">
    <text evidence="2">The sequence shown here is derived from an EMBL/GenBank/DDBJ whole genome shotgun (WGS) entry which is preliminary data.</text>
</comment>
<feature type="region of interest" description="Disordered" evidence="1">
    <location>
        <begin position="1"/>
        <end position="23"/>
    </location>
</feature>
<evidence type="ECO:0000256" key="1">
    <source>
        <dbReference type="SAM" id="MobiDB-lite"/>
    </source>
</evidence>
<name>Q0YPM9_9CHLB</name>
<organism evidence="2 3">
    <name type="scientific">Chlorobium ferrooxidans DSM 13031</name>
    <dbReference type="NCBI Taxonomy" id="377431"/>
    <lineage>
        <taxon>Bacteria</taxon>
        <taxon>Pseudomonadati</taxon>
        <taxon>Chlorobiota</taxon>
        <taxon>Chlorobiia</taxon>
        <taxon>Chlorobiales</taxon>
        <taxon>Chlorobiaceae</taxon>
        <taxon>Chlorobium/Pelodictyon group</taxon>
        <taxon>Chlorobium</taxon>
    </lineage>
</organism>
<evidence type="ECO:0000313" key="2">
    <source>
        <dbReference type="EMBL" id="EAT58269.1"/>
    </source>
</evidence>
<reference evidence="2 3" key="2">
    <citation type="submission" date="2006-07" db="EMBL/GenBank/DDBJ databases">
        <title>Sequencing of the draft genome and assembly of Chlorobium ferroxidans DSM 13031.</title>
        <authorList>
            <consortium name="US DOE Joint Genome Institute (JGI-PGF)"/>
            <person name="Copeland A."/>
            <person name="Lucas S."/>
            <person name="Lapidus A."/>
            <person name="Barry K."/>
            <person name="Glavina del Rio T."/>
            <person name="Dalin E."/>
            <person name="Tice H."/>
            <person name="Bruce D."/>
            <person name="Pitluck S."/>
            <person name="Richardson P."/>
        </authorList>
    </citation>
    <scope>NUCLEOTIDE SEQUENCE [LARGE SCALE GENOMIC DNA]</scope>
    <source>
        <strain evidence="2 3">DSM 13031</strain>
    </source>
</reference>
<protein>
    <submittedName>
        <fullName evidence="2">Uncharacterized protein</fullName>
    </submittedName>
</protein>
<gene>
    <name evidence="2" type="ORF">CferDRAFT_0255</name>
</gene>
<dbReference type="AlphaFoldDB" id="Q0YPM9"/>
<dbReference type="RefSeq" id="WP_006367145.1">
    <property type="nucleotide sequence ID" value="NZ_AASE01000025.1"/>
</dbReference>
<keyword evidence="3" id="KW-1185">Reference proteome</keyword>
<dbReference type="Proteomes" id="UP000004162">
    <property type="component" value="Unassembled WGS sequence"/>
</dbReference>
<dbReference type="EMBL" id="AASE01000025">
    <property type="protein sequence ID" value="EAT58269.1"/>
    <property type="molecule type" value="Genomic_DNA"/>
</dbReference>